<dbReference type="RefSeq" id="WP_262575007.1">
    <property type="nucleotide sequence ID" value="NZ_JAOQKJ010000007.1"/>
</dbReference>
<organism evidence="6 7">
    <name type="scientific">Suilimivivens aceti</name>
    <dbReference type="NCBI Taxonomy" id="2981774"/>
    <lineage>
        <taxon>Bacteria</taxon>
        <taxon>Bacillati</taxon>
        <taxon>Bacillota</taxon>
        <taxon>Clostridia</taxon>
        <taxon>Lachnospirales</taxon>
        <taxon>Lachnospiraceae</taxon>
        <taxon>Suilimivivens</taxon>
    </lineage>
</organism>
<dbReference type="InterPro" id="IPR011105">
    <property type="entry name" value="Cell_wall_hydrolase_SleB"/>
</dbReference>
<dbReference type="InterPro" id="IPR042047">
    <property type="entry name" value="SleB_dom1"/>
</dbReference>
<proteinExistence type="predicted"/>
<dbReference type="Pfam" id="PF24568">
    <property type="entry name" value="CC_PcsB"/>
    <property type="match status" value="1"/>
</dbReference>
<evidence type="ECO:0000259" key="4">
    <source>
        <dbReference type="Pfam" id="PF07486"/>
    </source>
</evidence>
<dbReference type="Gene3D" id="1.10.10.2520">
    <property type="entry name" value="Cell wall hydrolase SleB, domain 1"/>
    <property type="match status" value="1"/>
</dbReference>
<feature type="signal peptide" evidence="3">
    <location>
        <begin position="1"/>
        <end position="28"/>
    </location>
</feature>
<comment type="caution">
    <text evidence="6">The sequence shown here is derived from an EMBL/GenBank/DDBJ whole genome shotgun (WGS) entry which is preliminary data.</text>
</comment>
<evidence type="ECO:0000259" key="5">
    <source>
        <dbReference type="Pfam" id="PF24568"/>
    </source>
</evidence>
<keyword evidence="6" id="KW-0378">Hydrolase</keyword>
<keyword evidence="2" id="KW-0175">Coiled coil</keyword>
<dbReference type="Pfam" id="PF07486">
    <property type="entry name" value="Hydrolase_2"/>
    <property type="match status" value="1"/>
</dbReference>
<feature type="coiled-coil region" evidence="2">
    <location>
        <begin position="30"/>
        <end position="113"/>
    </location>
</feature>
<feature type="chain" id="PRO_5045996202" evidence="3">
    <location>
        <begin position="29"/>
        <end position="387"/>
    </location>
</feature>
<feature type="domain" description="Peptidoglycan hydrolase PcsB coiled-coil" evidence="5">
    <location>
        <begin position="115"/>
        <end position="180"/>
    </location>
</feature>
<accession>A0ABT2T348</accession>
<dbReference type="EMBL" id="JAOQKJ010000007">
    <property type="protein sequence ID" value="MCU6744689.1"/>
    <property type="molecule type" value="Genomic_DNA"/>
</dbReference>
<evidence type="ECO:0000256" key="3">
    <source>
        <dbReference type="SAM" id="SignalP"/>
    </source>
</evidence>
<evidence type="ECO:0000256" key="1">
    <source>
        <dbReference type="ARBA" id="ARBA00022729"/>
    </source>
</evidence>
<evidence type="ECO:0000313" key="7">
    <source>
        <dbReference type="Proteomes" id="UP001652432"/>
    </source>
</evidence>
<keyword evidence="7" id="KW-1185">Reference proteome</keyword>
<protein>
    <submittedName>
        <fullName evidence="6">Cell wall hydrolase</fullName>
    </submittedName>
</protein>
<dbReference type="SUPFAM" id="SSF90257">
    <property type="entry name" value="Myosin rod fragments"/>
    <property type="match status" value="1"/>
</dbReference>
<gene>
    <name evidence="6" type="ORF">OCV77_09300</name>
</gene>
<reference evidence="6 7" key="1">
    <citation type="journal article" date="2021" name="ISME Commun">
        <title>Automated analysis of genomic sequences facilitates high-throughput and comprehensive description of bacteria.</title>
        <authorList>
            <person name="Hitch T.C.A."/>
        </authorList>
    </citation>
    <scope>NUCLEOTIDE SEQUENCE [LARGE SCALE GENOMIC DNA]</scope>
    <source>
        <strain evidence="6 7">Sanger_18</strain>
    </source>
</reference>
<sequence length="387" mass="42725">MKGAGRQVVAVLTATALLAVSGHTTAYAGIKETEQKLNEAKEEKKKTEEAIGDTKEEISSLQGTVAGLQQQLSGLNEDLEEVSNNLADLENRITQKEEEITQTQAELEEAKQIEADQYAAMKKRIQFMYEKRDYVMLEVLFGSADFADLLNRNDYFEQLSAYDRKKLTEFQETRAAVEDKEATLLQEKEDLDDLKVKVEAEQSKVSGLVSQTSGAISANQHLVSEAEKEMLAYEQQLAEQNNNIAELQKQLEEERRLSLLAAQSRWRDISEITFAEGDRYLLANLIYCEAGNQPYAGQVAVGAVVINRVKSAVFPDTVVGVIYQNKQFSPVASGRLALALAENHATAACYKAADEAMGGATTVGDCLFFRTPIEGLTGTQIGGHIFY</sequence>
<feature type="coiled-coil region" evidence="2">
    <location>
        <begin position="177"/>
        <end position="257"/>
    </location>
</feature>
<keyword evidence="1 3" id="KW-0732">Signal</keyword>
<dbReference type="InterPro" id="IPR057309">
    <property type="entry name" value="PcsB_CC"/>
</dbReference>
<feature type="domain" description="Cell wall hydrolase SleB" evidence="4">
    <location>
        <begin position="293"/>
        <end position="387"/>
    </location>
</feature>
<dbReference type="Proteomes" id="UP001652432">
    <property type="component" value="Unassembled WGS sequence"/>
</dbReference>
<evidence type="ECO:0000313" key="6">
    <source>
        <dbReference type="EMBL" id="MCU6744689.1"/>
    </source>
</evidence>
<dbReference type="GO" id="GO:0016787">
    <property type="term" value="F:hydrolase activity"/>
    <property type="evidence" value="ECO:0007669"/>
    <property type="project" value="UniProtKB-KW"/>
</dbReference>
<name>A0ABT2T348_9FIRM</name>
<evidence type="ECO:0000256" key="2">
    <source>
        <dbReference type="SAM" id="Coils"/>
    </source>
</evidence>
<dbReference type="Gene3D" id="6.10.250.3150">
    <property type="match status" value="1"/>
</dbReference>